<comment type="caution">
    <text evidence="1">The sequence shown here is derived from an EMBL/GenBank/DDBJ whole genome shotgun (WGS) entry which is preliminary data.</text>
</comment>
<dbReference type="RefSeq" id="WP_234762837.1">
    <property type="nucleotide sequence ID" value="NZ_JAKEIP010000040.1"/>
</dbReference>
<dbReference type="Proteomes" id="UP001139384">
    <property type="component" value="Unassembled WGS sequence"/>
</dbReference>
<accession>A0A9X1PW59</accession>
<evidence type="ECO:0000313" key="2">
    <source>
        <dbReference type="Proteomes" id="UP001139384"/>
    </source>
</evidence>
<protein>
    <submittedName>
        <fullName evidence="1">Uncharacterized protein</fullName>
    </submittedName>
</protein>
<dbReference type="AlphaFoldDB" id="A0A9X1PW59"/>
<evidence type="ECO:0000313" key="1">
    <source>
        <dbReference type="EMBL" id="MCF1594587.1"/>
    </source>
</evidence>
<reference evidence="1" key="1">
    <citation type="submission" date="2022-01" db="EMBL/GenBank/DDBJ databases">
        <title>Draft Genome Sequences of Seven Type Strains of the Genus Streptomyces.</title>
        <authorList>
            <person name="Aziz S."/>
            <person name="Coretto E."/>
            <person name="Chronakova A."/>
            <person name="Sproer C."/>
            <person name="Huber K."/>
            <person name="Nouioui I."/>
            <person name="Gross H."/>
        </authorList>
    </citation>
    <scope>NUCLEOTIDE SEQUENCE</scope>
    <source>
        <strain evidence="1">DSM 103493</strain>
    </source>
</reference>
<proteinExistence type="predicted"/>
<keyword evidence="2" id="KW-1185">Reference proteome</keyword>
<dbReference type="EMBL" id="JAKEIP010000040">
    <property type="protein sequence ID" value="MCF1594587.1"/>
    <property type="molecule type" value="Genomic_DNA"/>
</dbReference>
<name>A0A9X1PW59_STRM4</name>
<sequence length="150" mass="16502">MAHDIVIFLAPDDESAAATRRRGPGQAFESVTCHFIEPDSAIAEWDMYFEELSAEIPPIEQLLGWSWPEWGISPLNDGVEVFALPPRLIRALADATSTDLEELADRWTARLRSAHGDEMTDDDLLAVLRGVSRLAASAVNTGGGLYSWSF</sequence>
<organism evidence="1 2">
    <name type="scientific">Streptomyces muensis</name>
    <dbReference type="NCBI Taxonomy" id="1077944"/>
    <lineage>
        <taxon>Bacteria</taxon>
        <taxon>Bacillati</taxon>
        <taxon>Actinomycetota</taxon>
        <taxon>Actinomycetes</taxon>
        <taxon>Kitasatosporales</taxon>
        <taxon>Streptomycetaceae</taxon>
        <taxon>Streptomyces</taxon>
    </lineage>
</organism>
<gene>
    <name evidence="1" type="ORF">L0P92_13565</name>
</gene>